<sequence>MADSTRSIHFLHADSLSPPPSPVRSSYNPSHARGHRDPLLLKSRRVSAPVYMNRPSLSTSTSTRDTDSVPGVFSDEYDLYPRILQDVQRALNLKAKREALLRNRPPRVDSNMPSLSASSSSARPRYDFLPPRTSNRNTRLAISSDIDFGPAVGSTSFASTSTSQHPVPSSLDNGITLDWSGAHSDHDKAEKRWPLSLKRKGKEALPHLNIIAQQQEQVHNERLERVRREAGRNTLQKAAITSDQLSRRYQLLHSSLSSPFFPLNPVTIARWYETQELNFKTSLGQKEPATWLKHLQKRRRNPAARSPWFLTALVVEEYIRGEMPTSATSIIEAASANASPRRSFSPTPALALNPPYSRGSPHSSLVLSLEGPVSFEPHTRSARESLDILSRKSGESGYSSAGSKSSNVLDTRQPGSKRWQEDLSTRLYRKLARETEGVMSGRTSLSEISERGMTGDIVLDADGNHNVNEKESLHGPDIKFIITHEPPSEEALPVFEVIQAQDANEGSQLQLSPNRSPPSDTTQGNVTPVNRLAPWIEKKRRKRVNQERLRREYEEKSRLLEEATAQNHRIRQLLNRVSIVVKEYEMARSNALASLGKHQHQGIPREVLEAFNHDPATVTGHTRRHRGWNAVDDIHNRLLKQRETLRQFLSDQAQSARVQAQVMLREPAKILTDALGSLENCKNIVQSKALDVAEMLKKVQEVHSAVKANYNRALSHTSAVYPELSLIVTLEESYQDQYQQVWEFGMDALTFILDSVTPFWRTYGKTIGDDIRDFLIIPLYRNEFTGEAKRYPITGVPKRSLRHWMSLCLFISVSMTLTLLQIRGAITSIIHSGLRCLPYESLRWTLLPFFWILIVIQWSLVMTELAIVLMELAVLLWWTGWSVKLLT</sequence>
<name>A0A2A9P1X4_9AGAR</name>
<evidence type="ECO:0000313" key="5">
    <source>
        <dbReference type="Proteomes" id="UP000242287"/>
    </source>
</evidence>
<feature type="region of interest" description="Disordered" evidence="2">
    <location>
        <begin position="391"/>
        <end position="421"/>
    </location>
</feature>
<proteinExistence type="predicted"/>
<feature type="region of interest" description="Disordered" evidence="2">
    <location>
        <begin position="506"/>
        <end position="527"/>
    </location>
</feature>
<protein>
    <submittedName>
        <fullName evidence="4">Uncharacterized protein</fullName>
    </submittedName>
</protein>
<feature type="region of interest" description="Disordered" evidence="2">
    <location>
        <begin position="1"/>
        <end position="71"/>
    </location>
</feature>
<dbReference type="AlphaFoldDB" id="A0A2A9P1X4"/>
<accession>A0A2A9P1X4</accession>
<dbReference type="OrthoDB" id="3190515at2759"/>
<dbReference type="EMBL" id="KZ301969">
    <property type="protein sequence ID" value="PFH54876.1"/>
    <property type="molecule type" value="Genomic_DNA"/>
</dbReference>
<feature type="transmembrane region" description="Helical" evidence="3">
    <location>
        <begin position="841"/>
        <end position="860"/>
    </location>
</feature>
<feature type="coiled-coil region" evidence="1">
    <location>
        <begin position="536"/>
        <end position="576"/>
    </location>
</feature>
<keyword evidence="5" id="KW-1185">Reference proteome</keyword>
<dbReference type="STRING" id="703135.A0A2A9P1X4"/>
<keyword evidence="3" id="KW-0472">Membrane</keyword>
<keyword evidence="3" id="KW-0812">Transmembrane</keyword>
<keyword evidence="1" id="KW-0175">Coiled coil</keyword>
<evidence type="ECO:0000256" key="1">
    <source>
        <dbReference type="SAM" id="Coils"/>
    </source>
</evidence>
<feature type="region of interest" description="Disordered" evidence="2">
    <location>
        <begin position="102"/>
        <end position="136"/>
    </location>
</feature>
<evidence type="ECO:0000313" key="4">
    <source>
        <dbReference type="EMBL" id="PFH54876.1"/>
    </source>
</evidence>
<evidence type="ECO:0000256" key="3">
    <source>
        <dbReference type="SAM" id="Phobius"/>
    </source>
</evidence>
<evidence type="ECO:0000256" key="2">
    <source>
        <dbReference type="SAM" id="MobiDB-lite"/>
    </source>
</evidence>
<feature type="region of interest" description="Disordered" evidence="2">
    <location>
        <begin position="336"/>
        <end position="363"/>
    </location>
</feature>
<dbReference type="Proteomes" id="UP000242287">
    <property type="component" value="Unassembled WGS sequence"/>
</dbReference>
<reference evidence="4 5" key="1">
    <citation type="submission" date="2014-02" db="EMBL/GenBank/DDBJ databases">
        <title>Transposable element dynamics among asymbiotic and ectomycorrhizal Amanita fungi.</title>
        <authorList>
            <consortium name="DOE Joint Genome Institute"/>
            <person name="Hess J."/>
            <person name="Skrede I."/>
            <person name="Wolfe B."/>
            <person name="LaButti K."/>
            <person name="Ohm R.A."/>
            <person name="Grigoriev I.V."/>
            <person name="Pringle A."/>
        </authorList>
    </citation>
    <scope>NUCLEOTIDE SEQUENCE [LARGE SCALE GENOMIC DNA]</scope>
    <source>
        <strain evidence="4 5">SKay4041</strain>
    </source>
</reference>
<feature type="transmembrane region" description="Helical" evidence="3">
    <location>
        <begin position="801"/>
        <end position="820"/>
    </location>
</feature>
<feature type="compositionally biased region" description="Low complexity" evidence="2">
    <location>
        <begin position="395"/>
        <end position="406"/>
    </location>
</feature>
<gene>
    <name evidence="4" type="ORF">AMATHDRAFT_44659</name>
</gene>
<organism evidence="4 5">
    <name type="scientific">Amanita thiersii Skay4041</name>
    <dbReference type="NCBI Taxonomy" id="703135"/>
    <lineage>
        <taxon>Eukaryota</taxon>
        <taxon>Fungi</taxon>
        <taxon>Dikarya</taxon>
        <taxon>Basidiomycota</taxon>
        <taxon>Agaricomycotina</taxon>
        <taxon>Agaricomycetes</taxon>
        <taxon>Agaricomycetidae</taxon>
        <taxon>Agaricales</taxon>
        <taxon>Pluteineae</taxon>
        <taxon>Amanitaceae</taxon>
        <taxon>Amanita</taxon>
    </lineage>
</organism>
<keyword evidence="3" id="KW-1133">Transmembrane helix</keyword>